<evidence type="ECO:0000256" key="1">
    <source>
        <dbReference type="ARBA" id="ARBA00004123"/>
    </source>
</evidence>
<dbReference type="eggNOG" id="KOG1721">
    <property type="taxonomic scope" value="Eukaryota"/>
</dbReference>
<feature type="domain" description="C2H2-type" evidence="11">
    <location>
        <begin position="232"/>
        <end position="259"/>
    </location>
</feature>
<dbReference type="GO" id="GO:0005634">
    <property type="term" value="C:nucleus"/>
    <property type="evidence" value="ECO:0007669"/>
    <property type="project" value="UniProtKB-SubCell"/>
</dbReference>
<feature type="region of interest" description="Disordered" evidence="10">
    <location>
        <begin position="202"/>
        <end position="224"/>
    </location>
</feature>
<evidence type="ECO:0000259" key="11">
    <source>
        <dbReference type="PROSITE" id="PS50157"/>
    </source>
</evidence>
<proteinExistence type="predicted"/>
<dbReference type="PROSITE" id="PS50157">
    <property type="entry name" value="ZINC_FINGER_C2H2_2"/>
    <property type="match status" value="8"/>
</dbReference>
<feature type="domain" description="C2H2-type" evidence="11">
    <location>
        <begin position="186"/>
        <end position="213"/>
    </location>
</feature>
<feature type="domain" description="C2H2-type" evidence="11">
    <location>
        <begin position="546"/>
        <end position="573"/>
    </location>
</feature>
<dbReference type="EnsemblMetazoa" id="CPIJ012600-RA">
    <property type="protein sequence ID" value="CPIJ012600-PA"/>
    <property type="gene ID" value="CPIJ012600"/>
</dbReference>
<protein>
    <submittedName>
        <fullName evidence="12 13">Zinc finger protein 287</fullName>
    </submittedName>
</protein>
<dbReference type="InParanoid" id="B0WZH0"/>
<dbReference type="AlphaFoldDB" id="B0WZH0"/>
<evidence type="ECO:0000256" key="10">
    <source>
        <dbReference type="SAM" id="MobiDB-lite"/>
    </source>
</evidence>
<evidence type="ECO:0000313" key="12">
    <source>
        <dbReference type="EMBL" id="EDS37484.1"/>
    </source>
</evidence>
<evidence type="ECO:0000256" key="4">
    <source>
        <dbReference type="ARBA" id="ARBA00022771"/>
    </source>
</evidence>
<keyword evidence="8" id="KW-0539">Nucleus</keyword>
<dbReference type="PROSITE" id="PS00028">
    <property type="entry name" value="ZINC_FINGER_C2H2_1"/>
    <property type="match status" value="9"/>
</dbReference>
<dbReference type="PANTHER" id="PTHR47772">
    <property type="entry name" value="ZINC FINGER PROTEIN 200"/>
    <property type="match status" value="1"/>
</dbReference>
<dbReference type="InterPro" id="IPR013087">
    <property type="entry name" value="Znf_C2H2_type"/>
</dbReference>
<keyword evidence="6" id="KW-0805">Transcription regulation</keyword>
<dbReference type="SUPFAM" id="SSF57667">
    <property type="entry name" value="beta-beta-alpha zinc fingers"/>
    <property type="match status" value="3"/>
</dbReference>
<dbReference type="HOGENOM" id="CLU_434947_0_0_1"/>
<name>B0WZH0_CULQU</name>
<feature type="domain" description="C2H2-type" evidence="11">
    <location>
        <begin position="413"/>
        <end position="440"/>
    </location>
</feature>
<feature type="domain" description="C2H2-type" evidence="11">
    <location>
        <begin position="463"/>
        <end position="485"/>
    </location>
</feature>
<dbReference type="Proteomes" id="UP000002320">
    <property type="component" value="Unassembled WGS sequence"/>
</dbReference>
<dbReference type="EMBL" id="DS232207">
    <property type="protein sequence ID" value="EDS37484.1"/>
    <property type="molecule type" value="Genomic_DNA"/>
</dbReference>
<dbReference type="Gene3D" id="3.30.160.60">
    <property type="entry name" value="Classic Zinc Finger"/>
    <property type="match status" value="5"/>
</dbReference>
<evidence type="ECO:0000313" key="13">
    <source>
        <dbReference type="EnsemblMetazoa" id="CPIJ012600-PA"/>
    </source>
</evidence>
<feature type="compositionally biased region" description="Basic residues" evidence="10">
    <location>
        <begin position="202"/>
        <end position="211"/>
    </location>
</feature>
<reference evidence="13" key="2">
    <citation type="submission" date="2021-02" db="UniProtKB">
        <authorList>
            <consortium name="EnsemblMetazoa"/>
        </authorList>
    </citation>
    <scope>IDENTIFICATION</scope>
    <source>
        <strain evidence="13">JHB</strain>
    </source>
</reference>
<reference evidence="12" key="1">
    <citation type="submission" date="2007-03" db="EMBL/GenBank/DDBJ databases">
        <title>Annotation of Culex pipiens quinquefasciatus.</title>
        <authorList>
            <consortium name="The Broad Institute Genome Sequencing Platform"/>
            <person name="Atkinson P.W."/>
            <person name="Hemingway J."/>
            <person name="Christensen B.M."/>
            <person name="Higgs S."/>
            <person name="Kodira C."/>
            <person name="Hannick L."/>
            <person name="Megy K."/>
            <person name="O'Leary S."/>
            <person name="Pearson M."/>
            <person name="Haas B.J."/>
            <person name="Mauceli E."/>
            <person name="Wortman J.R."/>
            <person name="Lee N.H."/>
            <person name="Guigo R."/>
            <person name="Stanke M."/>
            <person name="Alvarado L."/>
            <person name="Amedeo P."/>
            <person name="Antoine C.H."/>
            <person name="Arensburger P."/>
            <person name="Bidwell S.L."/>
            <person name="Crawford M."/>
            <person name="Camaro F."/>
            <person name="Devon K."/>
            <person name="Engels R."/>
            <person name="Hammond M."/>
            <person name="Howarth C."/>
            <person name="Koehrsen M."/>
            <person name="Lawson D."/>
            <person name="Montgomery P."/>
            <person name="Nene V."/>
            <person name="Nusbaum C."/>
            <person name="Puiu D."/>
            <person name="Romero-Severson J."/>
            <person name="Severson D.W."/>
            <person name="Shumway M."/>
            <person name="Sisk P."/>
            <person name="Stolte C."/>
            <person name="Zeng Q."/>
            <person name="Eisenstadt E."/>
            <person name="Fraser-Liggett C."/>
            <person name="Strausberg R."/>
            <person name="Galagan J."/>
            <person name="Birren B."/>
            <person name="Collins F.H."/>
        </authorList>
    </citation>
    <scope>NUCLEOTIDE SEQUENCE [LARGE SCALE GENOMIC DNA]</scope>
    <source>
        <strain evidence="12">JHB</strain>
    </source>
</reference>
<accession>B0WZH0</accession>
<dbReference type="Pfam" id="PF00096">
    <property type="entry name" value="zf-C2H2"/>
    <property type="match status" value="5"/>
</dbReference>
<keyword evidence="4 9" id="KW-0863">Zinc-finger</keyword>
<feature type="domain" description="C2H2-type" evidence="11">
    <location>
        <begin position="262"/>
        <end position="289"/>
    </location>
</feature>
<feature type="domain" description="C2H2-type" evidence="11">
    <location>
        <begin position="494"/>
        <end position="522"/>
    </location>
</feature>
<comment type="subcellular location">
    <subcellularLocation>
        <location evidence="1">Nucleus</location>
    </subcellularLocation>
</comment>
<dbReference type="OrthoDB" id="8117402at2759"/>
<evidence type="ECO:0000256" key="6">
    <source>
        <dbReference type="ARBA" id="ARBA00023015"/>
    </source>
</evidence>
<feature type="domain" description="C2H2-type" evidence="11">
    <location>
        <begin position="328"/>
        <end position="350"/>
    </location>
</feature>
<dbReference type="KEGG" id="cqu:CpipJ_CPIJ012600"/>
<keyword evidence="3" id="KW-0677">Repeat</keyword>
<dbReference type="GO" id="GO:0008270">
    <property type="term" value="F:zinc ion binding"/>
    <property type="evidence" value="ECO:0007669"/>
    <property type="project" value="UniProtKB-KW"/>
</dbReference>
<evidence type="ECO:0000256" key="3">
    <source>
        <dbReference type="ARBA" id="ARBA00022737"/>
    </source>
</evidence>
<evidence type="ECO:0000256" key="5">
    <source>
        <dbReference type="ARBA" id="ARBA00022833"/>
    </source>
</evidence>
<gene>
    <name evidence="13" type="primary">6045414</name>
    <name evidence="12" type="ORF">CpipJ_CPIJ012600</name>
</gene>
<dbReference type="VEuPathDB" id="VectorBase:CQUJHB016852"/>
<organism>
    <name type="scientific">Culex quinquefasciatus</name>
    <name type="common">Southern house mosquito</name>
    <name type="synonym">Culex pungens</name>
    <dbReference type="NCBI Taxonomy" id="7176"/>
    <lineage>
        <taxon>Eukaryota</taxon>
        <taxon>Metazoa</taxon>
        <taxon>Ecdysozoa</taxon>
        <taxon>Arthropoda</taxon>
        <taxon>Hexapoda</taxon>
        <taxon>Insecta</taxon>
        <taxon>Pterygota</taxon>
        <taxon>Neoptera</taxon>
        <taxon>Endopterygota</taxon>
        <taxon>Diptera</taxon>
        <taxon>Nematocera</taxon>
        <taxon>Culicoidea</taxon>
        <taxon>Culicidae</taxon>
        <taxon>Culicinae</taxon>
        <taxon>Culicini</taxon>
        <taxon>Culex</taxon>
        <taxon>Culex</taxon>
    </lineage>
</organism>
<evidence type="ECO:0000256" key="7">
    <source>
        <dbReference type="ARBA" id="ARBA00023163"/>
    </source>
</evidence>
<dbReference type="InterPro" id="IPR036236">
    <property type="entry name" value="Znf_C2H2_sf"/>
</dbReference>
<keyword evidence="2" id="KW-0479">Metal-binding</keyword>
<dbReference type="PANTHER" id="PTHR47772:SF7">
    <property type="entry name" value="ZINC FINGER PROTEIN 160"/>
    <property type="match status" value="1"/>
</dbReference>
<dbReference type="Pfam" id="PF13912">
    <property type="entry name" value="zf-C2H2_6"/>
    <property type="match status" value="1"/>
</dbReference>
<keyword evidence="14" id="KW-1185">Reference proteome</keyword>
<keyword evidence="5" id="KW-0862">Zinc</keyword>
<evidence type="ECO:0000256" key="8">
    <source>
        <dbReference type="ARBA" id="ARBA00023242"/>
    </source>
</evidence>
<dbReference type="InterPro" id="IPR050636">
    <property type="entry name" value="C2H2-ZF_domain-containing"/>
</dbReference>
<evidence type="ECO:0000256" key="2">
    <source>
        <dbReference type="ARBA" id="ARBA00022723"/>
    </source>
</evidence>
<dbReference type="VEuPathDB" id="VectorBase:CPIJ012600"/>
<dbReference type="SMART" id="SM00355">
    <property type="entry name" value="ZnF_C2H2"/>
    <property type="match status" value="10"/>
</dbReference>
<sequence length="629" mass="72231">MDGTSSSPGRPKRNVTIRDYSLLFKRPPNIQKTKSARVPSSEFWTNPEVAVKEEVPFVVYETDANLREEIDIKPELEDGSSGAEVDATSFSEAIVKDELIIEDVLDAVEEEDVEWVVEEGQVEDRQAQDDVRLESNVSCGKERVDLKRLGRPPKSKKIVKRVRKSELGKSDADVLISSGRKFKRKHLCEICGRKFTNRKGLSVHKQAHAKRQPSVVVTEPPQVPTPDKSGLFQCSECSKKLTSRENYVAHYKWHMYLKQIGIECNVCGELFEFQNTLKMHLRTHVKEIDSSVKVVEDENGLFRCSECMSTHVSRVHCINHIRNHANNFRCATCGKFWESEKHLRKHEKIHERTLANSIVVETNENGLFKCSKCPKVYIQRTLCVSHMHRFHGIKPFKIQTESTPPEGAETSSNKCPECSKTFTNPVAYDQHMRRHRNNMPTKSMLGSHTLMHRRLRQNPDGNFTCVKCDKDFPSWNSLSRHVTTHKRITKNCLYKCKMCEMTYVSLQALVKHRLVSHPGDDFDRESTIVTELPAEDGLSTSATVELKCPECDKTYTDRGKLRVHLNKHNNIRAGRFQCKHCGRKFNFNNSHLKIRCTHILDDQRSVTPWPNTGALTSRRSWKNLFHGNP</sequence>
<evidence type="ECO:0000313" key="14">
    <source>
        <dbReference type="Proteomes" id="UP000002320"/>
    </source>
</evidence>
<evidence type="ECO:0000256" key="9">
    <source>
        <dbReference type="PROSITE-ProRule" id="PRU00042"/>
    </source>
</evidence>
<keyword evidence="7" id="KW-0804">Transcription</keyword>